<dbReference type="AlphaFoldDB" id="A0A164FRA4"/>
<evidence type="ECO:0000313" key="3">
    <source>
        <dbReference type="Proteomes" id="UP000076858"/>
    </source>
</evidence>
<reference evidence="2 3" key="1">
    <citation type="submission" date="2016-03" db="EMBL/GenBank/DDBJ databases">
        <title>EvidentialGene: Evidence-directed Construction of Genes on Genomes.</title>
        <authorList>
            <person name="Gilbert D.G."/>
            <person name="Choi J.-H."/>
            <person name="Mockaitis K."/>
            <person name="Colbourne J."/>
            <person name="Pfrender M."/>
        </authorList>
    </citation>
    <scope>NUCLEOTIDE SEQUENCE [LARGE SCALE GENOMIC DNA]</scope>
    <source>
        <strain evidence="2 3">Xinb3</strain>
        <tissue evidence="2">Complete organism</tissue>
    </source>
</reference>
<comment type="caution">
    <text evidence="2">The sequence shown here is derived from an EMBL/GenBank/DDBJ whole genome shotgun (WGS) entry which is preliminary data.</text>
</comment>
<name>A0A164FRA4_9CRUS</name>
<dbReference type="EMBL" id="LRGB01018560">
    <property type="protein sequence ID" value="KZR98068.1"/>
    <property type="molecule type" value="Genomic_DNA"/>
</dbReference>
<gene>
    <name evidence="2" type="ORF">APZ42_006695</name>
</gene>
<keyword evidence="1" id="KW-0472">Membrane</keyword>
<keyword evidence="3" id="KW-1185">Reference proteome</keyword>
<feature type="transmembrane region" description="Helical" evidence="1">
    <location>
        <begin position="6"/>
        <end position="29"/>
    </location>
</feature>
<accession>A0A164FRA4</accession>
<organism evidence="2 3">
    <name type="scientific">Daphnia magna</name>
    <dbReference type="NCBI Taxonomy" id="35525"/>
    <lineage>
        <taxon>Eukaryota</taxon>
        <taxon>Metazoa</taxon>
        <taxon>Ecdysozoa</taxon>
        <taxon>Arthropoda</taxon>
        <taxon>Crustacea</taxon>
        <taxon>Branchiopoda</taxon>
        <taxon>Diplostraca</taxon>
        <taxon>Cladocera</taxon>
        <taxon>Anomopoda</taxon>
        <taxon>Daphniidae</taxon>
        <taxon>Daphnia</taxon>
    </lineage>
</organism>
<evidence type="ECO:0000256" key="1">
    <source>
        <dbReference type="SAM" id="Phobius"/>
    </source>
</evidence>
<sequence length="47" mass="5317">MLGKAALMVCYMALNGGVVLRAAGFRWYVFCSSSLFFRITNIITRMH</sequence>
<evidence type="ECO:0000313" key="2">
    <source>
        <dbReference type="EMBL" id="KZR98068.1"/>
    </source>
</evidence>
<keyword evidence="1" id="KW-1133">Transmembrane helix</keyword>
<keyword evidence="1" id="KW-0812">Transmembrane</keyword>
<dbReference type="Proteomes" id="UP000076858">
    <property type="component" value="Unassembled WGS sequence"/>
</dbReference>
<proteinExistence type="predicted"/>
<protein>
    <submittedName>
        <fullName evidence="2">Uncharacterized protein</fullName>
    </submittedName>
</protein>